<dbReference type="eggNOG" id="COG0596">
    <property type="taxonomic scope" value="Bacteria"/>
</dbReference>
<comment type="caution">
    <text evidence="2">The sequence shown here is derived from an EMBL/GenBank/DDBJ whole genome shotgun (WGS) entry which is preliminary data.</text>
</comment>
<name>A0A0A6UK46_ACTUT</name>
<dbReference type="InterPro" id="IPR000073">
    <property type="entry name" value="AB_hydrolase_1"/>
</dbReference>
<evidence type="ECO:0000259" key="1">
    <source>
        <dbReference type="Pfam" id="PF12697"/>
    </source>
</evidence>
<protein>
    <submittedName>
        <fullName evidence="2">Hydrolase</fullName>
    </submittedName>
</protein>
<dbReference type="Pfam" id="PF12697">
    <property type="entry name" value="Abhydrolase_6"/>
    <property type="match status" value="1"/>
</dbReference>
<accession>A0A0A6UK46</accession>
<sequence length="253" mass="26390">MHVVHDGPAGAPPLLLVHGTGATGGTWAPLVAGLATGHHVIRVDLPGCGRSPAAVTYDVPAQAGRVAAVLDELGLRDVAVAGHSSGGYVATALAEHRPDLVASLTLISTGPALDALFPQPVVLRVLLRPPFGPLLWRWRTDTVTRRALAATAAGPVDLPDEVVADLRGQDYRTFRAIEAGYTAYLAERSIPERLGALGVPLLVLFGDADPRWDPASAQRYRTVPGARIEMLAGVGHLPMFEAPGKLLAGLCAA</sequence>
<dbReference type="GO" id="GO:0016787">
    <property type="term" value="F:hydrolase activity"/>
    <property type="evidence" value="ECO:0007669"/>
    <property type="project" value="UniProtKB-KW"/>
</dbReference>
<dbReference type="SUPFAM" id="SSF53474">
    <property type="entry name" value="alpha/beta-Hydrolases"/>
    <property type="match status" value="1"/>
</dbReference>
<dbReference type="Proteomes" id="UP000054537">
    <property type="component" value="Unassembled WGS sequence"/>
</dbReference>
<dbReference type="OrthoDB" id="5495375at2"/>
<reference evidence="2 3" key="1">
    <citation type="submission" date="2014-10" db="EMBL/GenBank/DDBJ databases">
        <title>Draft genome sequence of Actinoplanes utahensis NRRL 12052.</title>
        <authorList>
            <person name="Velasco-Bucheli B."/>
            <person name="del Cerro C."/>
            <person name="Hormigo D."/>
            <person name="Garcia J.L."/>
            <person name="Acebal C."/>
            <person name="Arroyo M."/>
            <person name="de la Mata I."/>
        </authorList>
    </citation>
    <scope>NUCLEOTIDE SEQUENCE [LARGE SCALE GENOMIC DNA]</scope>
    <source>
        <strain evidence="2 3">NRRL 12052</strain>
    </source>
</reference>
<feature type="domain" description="AB hydrolase-1" evidence="1">
    <location>
        <begin position="14"/>
        <end position="248"/>
    </location>
</feature>
<dbReference type="InterPro" id="IPR029058">
    <property type="entry name" value="AB_hydrolase_fold"/>
</dbReference>
<dbReference type="GO" id="GO:0016020">
    <property type="term" value="C:membrane"/>
    <property type="evidence" value="ECO:0007669"/>
    <property type="project" value="TreeGrafter"/>
</dbReference>
<keyword evidence="2" id="KW-0378">Hydrolase</keyword>
<dbReference type="STRING" id="1869.MB27_21265"/>
<evidence type="ECO:0000313" key="3">
    <source>
        <dbReference type="Proteomes" id="UP000054537"/>
    </source>
</evidence>
<dbReference type="Gene3D" id="3.40.50.1820">
    <property type="entry name" value="alpha/beta hydrolase"/>
    <property type="match status" value="1"/>
</dbReference>
<keyword evidence="3" id="KW-1185">Reference proteome</keyword>
<dbReference type="AlphaFoldDB" id="A0A0A6UK46"/>
<dbReference type="RefSeq" id="WP_043526975.1">
    <property type="nucleotide sequence ID" value="NZ_BAABKU010000030.1"/>
</dbReference>
<evidence type="ECO:0000313" key="2">
    <source>
        <dbReference type="EMBL" id="KHD75781.1"/>
    </source>
</evidence>
<gene>
    <name evidence="2" type="ORF">MB27_21265</name>
</gene>
<dbReference type="EMBL" id="JRTT01000024">
    <property type="protein sequence ID" value="KHD75781.1"/>
    <property type="molecule type" value="Genomic_DNA"/>
</dbReference>
<dbReference type="PANTHER" id="PTHR43798">
    <property type="entry name" value="MONOACYLGLYCEROL LIPASE"/>
    <property type="match status" value="1"/>
</dbReference>
<dbReference type="PANTHER" id="PTHR43798:SF33">
    <property type="entry name" value="HYDROLASE, PUTATIVE (AFU_ORTHOLOGUE AFUA_2G14860)-RELATED"/>
    <property type="match status" value="1"/>
</dbReference>
<dbReference type="PRINTS" id="PR00111">
    <property type="entry name" value="ABHYDROLASE"/>
</dbReference>
<dbReference type="InterPro" id="IPR050266">
    <property type="entry name" value="AB_hydrolase_sf"/>
</dbReference>
<organism evidence="2 3">
    <name type="scientific">Actinoplanes utahensis</name>
    <dbReference type="NCBI Taxonomy" id="1869"/>
    <lineage>
        <taxon>Bacteria</taxon>
        <taxon>Bacillati</taxon>
        <taxon>Actinomycetota</taxon>
        <taxon>Actinomycetes</taxon>
        <taxon>Micromonosporales</taxon>
        <taxon>Micromonosporaceae</taxon>
        <taxon>Actinoplanes</taxon>
    </lineage>
</organism>
<proteinExistence type="predicted"/>